<feature type="compositionally biased region" description="Basic residues" evidence="1">
    <location>
        <begin position="202"/>
        <end position="213"/>
    </location>
</feature>
<feature type="compositionally biased region" description="Basic and acidic residues" evidence="1">
    <location>
        <begin position="126"/>
        <end position="154"/>
    </location>
</feature>
<feature type="transmembrane region" description="Helical" evidence="2">
    <location>
        <begin position="231"/>
        <end position="254"/>
    </location>
</feature>
<keyword evidence="2" id="KW-0812">Transmembrane</keyword>
<feature type="compositionally biased region" description="Basic and acidic residues" evidence="1">
    <location>
        <begin position="352"/>
        <end position="370"/>
    </location>
</feature>
<feature type="region of interest" description="Disordered" evidence="1">
    <location>
        <begin position="114"/>
        <end position="230"/>
    </location>
</feature>
<feature type="region of interest" description="Disordered" evidence="1">
    <location>
        <begin position="292"/>
        <end position="318"/>
    </location>
</feature>
<organism evidence="3 4">
    <name type="scientific">Pocillopora damicornis</name>
    <name type="common">Cauliflower coral</name>
    <name type="synonym">Millepora damicornis</name>
    <dbReference type="NCBI Taxonomy" id="46731"/>
    <lineage>
        <taxon>Eukaryota</taxon>
        <taxon>Metazoa</taxon>
        <taxon>Cnidaria</taxon>
        <taxon>Anthozoa</taxon>
        <taxon>Hexacorallia</taxon>
        <taxon>Scleractinia</taxon>
        <taxon>Astrocoeniina</taxon>
        <taxon>Pocilloporidae</taxon>
        <taxon>Pocillopora</taxon>
    </lineage>
</organism>
<evidence type="ECO:0000313" key="3">
    <source>
        <dbReference type="EMBL" id="RMX56587.1"/>
    </source>
</evidence>
<keyword evidence="2" id="KW-0472">Membrane</keyword>
<sequence length="370" mass="41652">MNFNEGFLIPLSKDDLTPAPRPHSTFHGGRILTSATTRGKPHRTVDDAQVINDDIEDIKSMESAANNNHANWEEIMMRRAANEDILEYPGSDKKFPSNFKLKSLLTQAIKRGQDIAASQEAPGTDNPKDDTPGETRKKSSVRDEKESHLPDHHPRTNGNGLEPRGTSTLQETKRNIEPTNMASAEPRWRLAVDYESEPHHEDKKRRRKYRRKGRLESQSQTKNPADDGSSMAVVGLIGGMFLFMAIGAVFYRVWRSFRKGIRRDRGSLERGISSDSKCNIKHDRNEDVIFEREPKGWNEEEDEEGGSNSSSESCKTPVAASNEVIITINDDDDCKVPLLSSENEGSSAEVIYVRDDLTTERDEDNAKKRS</sequence>
<comment type="caution">
    <text evidence="3">The sequence shown here is derived from an EMBL/GenBank/DDBJ whole genome shotgun (WGS) entry which is preliminary data.</text>
</comment>
<dbReference type="OrthoDB" id="5987919at2759"/>
<keyword evidence="2" id="KW-1133">Transmembrane helix</keyword>
<feature type="compositionally biased region" description="Basic and acidic residues" evidence="1">
    <location>
        <begin position="186"/>
        <end position="201"/>
    </location>
</feature>
<protein>
    <submittedName>
        <fullName evidence="3">Uncharacterized protein</fullName>
    </submittedName>
</protein>
<evidence type="ECO:0000256" key="2">
    <source>
        <dbReference type="SAM" id="Phobius"/>
    </source>
</evidence>
<name>A0A3M6USP3_POCDA</name>
<dbReference type="Proteomes" id="UP000275408">
    <property type="component" value="Unassembled WGS sequence"/>
</dbReference>
<evidence type="ECO:0000256" key="1">
    <source>
        <dbReference type="SAM" id="MobiDB-lite"/>
    </source>
</evidence>
<dbReference type="AlphaFoldDB" id="A0A3M6USP3"/>
<dbReference type="EMBL" id="RCHS01000826">
    <property type="protein sequence ID" value="RMX56587.1"/>
    <property type="molecule type" value="Genomic_DNA"/>
</dbReference>
<gene>
    <name evidence="3" type="ORF">pdam_00002365</name>
</gene>
<accession>A0A3M6USP3</accession>
<reference evidence="3 4" key="1">
    <citation type="journal article" date="2018" name="Sci. Rep.">
        <title>Comparative analysis of the Pocillopora damicornis genome highlights role of immune system in coral evolution.</title>
        <authorList>
            <person name="Cunning R."/>
            <person name="Bay R.A."/>
            <person name="Gillette P."/>
            <person name="Baker A.C."/>
            <person name="Traylor-Knowles N."/>
        </authorList>
    </citation>
    <scope>NUCLEOTIDE SEQUENCE [LARGE SCALE GENOMIC DNA]</scope>
    <source>
        <strain evidence="3">RSMAS</strain>
        <tissue evidence="3">Whole animal</tissue>
    </source>
</reference>
<evidence type="ECO:0000313" key="4">
    <source>
        <dbReference type="Proteomes" id="UP000275408"/>
    </source>
</evidence>
<feature type="region of interest" description="Disordered" evidence="1">
    <location>
        <begin position="337"/>
        <end position="370"/>
    </location>
</feature>
<keyword evidence="4" id="KW-1185">Reference proteome</keyword>
<feature type="non-terminal residue" evidence="3">
    <location>
        <position position="370"/>
    </location>
</feature>
<proteinExistence type="predicted"/>